<dbReference type="SUPFAM" id="SSF103473">
    <property type="entry name" value="MFS general substrate transporter"/>
    <property type="match status" value="1"/>
</dbReference>
<dbReference type="PANTHER" id="PTHR43124:SF3">
    <property type="entry name" value="CHLORAMPHENICOL EFFLUX PUMP RV0191"/>
    <property type="match status" value="1"/>
</dbReference>
<gene>
    <name evidence="6" type="ORF">CN97_08685</name>
</gene>
<comment type="caution">
    <text evidence="6">The sequence shown here is derived from an EMBL/GenBank/DDBJ whole genome shotgun (WGS) entry which is preliminary data.</text>
</comment>
<dbReference type="InterPro" id="IPR050189">
    <property type="entry name" value="MFS_Efflux_Transporters"/>
</dbReference>
<dbReference type="eggNOG" id="COG2223">
    <property type="taxonomic scope" value="Bacteria"/>
</dbReference>
<evidence type="ECO:0000313" key="6">
    <source>
        <dbReference type="EMBL" id="KFI31101.1"/>
    </source>
</evidence>
<comment type="subcellular location">
    <subcellularLocation>
        <location evidence="1">Cell membrane</location>
        <topology evidence="1">Multi-pass membrane protein</topology>
    </subcellularLocation>
</comment>
<dbReference type="GO" id="GO:0022857">
    <property type="term" value="F:transmembrane transporter activity"/>
    <property type="evidence" value="ECO:0007669"/>
    <property type="project" value="InterPro"/>
</dbReference>
<dbReference type="AlphaFoldDB" id="A0A086YA01"/>
<evidence type="ECO:0000313" key="7">
    <source>
        <dbReference type="Proteomes" id="UP000028826"/>
    </source>
</evidence>
<proteinExistence type="predicted"/>
<sequence>MHPGLICLVLGYLLSQFYRSFLAVLAPVLARDIGATPEMLARASGFWFLAFAACQLPIGWALDRFGPRLTSGILLGLCGGGGALIVATAGGSGGLDLGMALIGVGCAPILVAGYYIIAREFPPRLFATMASAMVGLGMMGDLGASLPLAWSTAAFGWRATMGGVAVLTVAVAAAVLIFVRDPARLTPGTGDAQSLLGLLRPGPLWLVMAILIVGYAPVAAVRGLWVGPYLEAIHHLDPAGIGLVTSGMAIAMAAGTFAYGPLDRFLGTRKWVVLGGALLTAGCFALLAAESSPHLVRDVVLLLLAGLFGMSYGLQMAHGRAFFPPHLTGRGVAVLNLFSVGAVGLFQLLSGRIFAAVRPAGEAMAYSAIFSFLALSIVAGCAIYAFAPDRTD</sequence>
<dbReference type="RefSeq" id="WP_035707222.1">
    <property type="nucleotide sequence ID" value="NZ_CAMIFG010000187.1"/>
</dbReference>
<accession>A0A086YA01</accession>
<keyword evidence="2" id="KW-1003">Cell membrane</keyword>
<dbReference type="GO" id="GO:0005886">
    <property type="term" value="C:plasma membrane"/>
    <property type="evidence" value="ECO:0007669"/>
    <property type="project" value="UniProtKB-SubCell"/>
</dbReference>
<evidence type="ECO:0000256" key="1">
    <source>
        <dbReference type="ARBA" id="ARBA00004651"/>
    </source>
</evidence>
<dbReference type="InterPro" id="IPR011701">
    <property type="entry name" value="MFS"/>
</dbReference>
<keyword evidence="3" id="KW-0812">Transmembrane</keyword>
<protein>
    <submittedName>
        <fullName evidence="6">MFS transporter</fullName>
    </submittedName>
</protein>
<keyword evidence="7" id="KW-1185">Reference proteome</keyword>
<dbReference type="Gene3D" id="1.20.1250.20">
    <property type="entry name" value="MFS general substrate transporter like domains"/>
    <property type="match status" value="2"/>
</dbReference>
<dbReference type="InterPro" id="IPR020846">
    <property type="entry name" value="MFS_dom"/>
</dbReference>
<dbReference type="OrthoDB" id="272777at2"/>
<evidence type="ECO:0000256" key="4">
    <source>
        <dbReference type="ARBA" id="ARBA00022989"/>
    </source>
</evidence>
<name>A0A086YA01_9RHOB</name>
<evidence type="ECO:0000256" key="2">
    <source>
        <dbReference type="ARBA" id="ARBA00022475"/>
    </source>
</evidence>
<evidence type="ECO:0000256" key="5">
    <source>
        <dbReference type="ARBA" id="ARBA00023136"/>
    </source>
</evidence>
<dbReference type="PROSITE" id="PS50850">
    <property type="entry name" value="MFS"/>
    <property type="match status" value="1"/>
</dbReference>
<dbReference type="InterPro" id="IPR036259">
    <property type="entry name" value="MFS_trans_sf"/>
</dbReference>
<evidence type="ECO:0000256" key="3">
    <source>
        <dbReference type="ARBA" id="ARBA00022692"/>
    </source>
</evidence>
<keyword evidence="5" id="KW-0472">Membrane</keyword>
<keyword evidence="4" id="KW-1133">Transmembrane helix</keyword>
<reference evidence="6 7" key="1">
    <citation type="submission" date="2014-03" db="EMBL/GenBank/DDBJ databases">
        <title>Genome of Haematobacter massiliensis CCUG 47968.</title>
        <authorList>
            <person name="Wang D."/>
            <person name="Wang G."/>
        </authorList>
    </citation>
    <scope>NUCLEOTIDE SEQUENCE [LARGE SCALE GENOMIC DNA]</scope>
    <source>
        <strain evidence="6 7">CCUG 47968</strain>
    </source>
</reference>
<organism evidence="6 7">
    <name type="scientific">Haematobacter massiliensis</name>
    <dbReference type="NCBI Taxonomy" id="195105"/>
    <lineage>
        <taxon>Bacteria</taxon>
        <taxon>Pseudomonadati</taxon>
        <taxon>Pseudomonadota</taxon>
        <taxon>Alphaproteobacteria</taxon>
        <taxon>Rhodobacterales</taxon>
        <taxon>Paracoccaceae</taxon>
        <taxon>Haematobacter</taxon>
    </lineage>
</organism>
<dbReference type="Pfam" id="PF07690">
    <property type="entry name" value="MFS_1"/>
    <property type="match status" value="1"/>
</dbReference>
<dbReference type="EMBL" id="JGYG01000002">
    <property type="protein sequence ID" value="KFI31101.1"/>
    <property type="molecule type" value="Genomic_DNA"/>
</dbReference>
<dbReference type="PANTHER" id="PTHR43124">
    <property type="entry name" value="PURINE EFFLUX PUMP PBUE"/>
    <property type="match status" value="1"/>
</dbReference>
<dbReference type="Proteomes" id="UP000028826">
    <property type="component" value="Unassembled WGS sequence"/>
</dbReference>
<dbReference type="STRING" id="195105.CN97_08685"/>